<gene>
    <name evidence="1" type="ORF">CHS0354_040868</name>
</gene>
<reference evidence="1" key="1">
    <citation type="journal article" date="2021" name="Genome Biol. Evol.">
        <title>A High-Quality Reference Genome for a Parasitic Bivalve with Doubly Uniparental Inheritance (Bivalvia: Unionida).</title>
        <authorList>
            <person name="Smith C.H."/>
        </authorList>
    </citation>
    <scope>NUCLEOTIDE SEQUENCE</scope>
    <source>
        <strain evidence="1">CHS0354</strain>
    </source>
</reference>
<comment type="caution">
    <text evidence="1">The sequence shown here is derived from an EMBL/GenBank/DDBJ whole genome shotgun (WGS) entry which is preliminary data.</text>
</comment>
<dbReference type="EMBL" id="JAEAOA010002342">
    <property type="protein sequence ID" value="KAK3594101.1"/>
    <property type="molecule type" value="Genomic_DNA"/>
</dbReference>
<organism evidence="1 2">
    <name type="scientific">Potamilus streckersoni</name>
    <dbReference type="NCBI Taxonomy" id="2493646"/>
    <lineage>
        <taxon>Eukaryota</taxon>
        <taxon>Metazoa</taxon>
        <taxon>Spiralia</taxon>
        <taxon>Lophotrochozoa</taxon>
        <taxon>Mollusca</taxon>
        <taxon>Bivalvia</taxon>
        <taxon>Autobranchia</taxon>
        <taxon>Heteroconchia</taxon>
        <taxon>Palaeoheterodonta</taxon>
        <taxon>Unionida</taxon>
        <taxon>Unionoidea</taxon>
        <taxon>Unionidae</taxon>
        <taxon>Ambleminae</taxon>
        <taxon>Lampsilini</taxon>
        <taxon>Potamilus</taxon>
    </lineage>
</organism>
<name>A0AAE0SLU5_9BIVA</name>
<reference evidence="1" key="2">
    <citation type="journal article" date="2021" name="Genome Biol. Evol.">
        <title>Developing a high-quality reference genome for a parasitic bivalve with doubly uniparental inheritance (Bivalvia: Unionida).</title>
        <authorList>
            <person name="Smith C.H."/>
        </authorList>
    </citation>
    <scope>NUCLEOTIDE SEQUENCE</scope>
    <source>
        <strain evidence="1">CHS0354</strain>
        <tissue evidence="1">Mantle</tissue>
    </source>
</reference>
<evidence type="ECO:0008006" key="3">
    <source>
        <dbReference type="Google" id="ProtNLM"/>
    </source>
</evidence>
<dbReference type="AlphaFoldDB" id="A0AAE0SLU5"/>
<dbReference type="Proteomes" id="UP001195483">
    <property type="component" value="Unassembled WGS sequence"/>
</dbReference>
<reference evidence="1" key="3">
    <citation type="submission" date="2023-05" db="EMBL/GenBank/DDBJ databases">
        <authorList>
            <person name="Smith C.H."/>
        </authorList>
    </citation>
    <scope>NUCLEOTIDE SEQUENCE</scope>
    <source>
        <strain evidence="1">CHS0354</strain>
        <tissue evidence="1">Mantle</tissue>
    </source>
</reference>
<evidence type="ECO:0000313" key="1">
    <source>
        <dbReference type="EMBL" id="KAK3594101.1"/>
    </source>
</evidence>
<evidence type="ECO:0000313" key="2">
    <source>
        <dbReference type="Proteomes" id="UP001195483"/>
    </source>
</evidence>
<sequence length="89" mass="9916">MDIDQTACQLLHAKEPNLCKDPVLSQACKRYCGQCPTVCNFCPHIVQDPSDCNETVTCSHGEVCYFMEVTDFDNHHGFKGGCISKDICK</sequence>
<protein>
    <recommendedName>
        <fullName evidence="3">ShKT domain-containing protein</fullName>
    </recommendedName>
</protein>
<accession>A0AAE0SLU5</accession>
<proteinExistence type="predicted"/>
<keyword evidence="2" id="KW-1185">Reference proteome</keyword>